<organism evidence="1 2">
    <name type="scientific">Catharanthus roseus</name>
    <name type="common">Madagascar periwinkle</name>
    <name type="synonym">Vinca rosea</name>
    <dbReference type="NCBI Taxonomy" id="4058"/>
    <lineage>
        <taxon>Eukaryota</taxon>
        <taxon>Viridiplantae</taxon>
        <taxon>Streptophyta</taxon>
        <taxon>Embryophyta</taxon>
        <taxon>Tracheophyta</taxon>
        <taxon>Spermatophyta</taxon>
        <taxon>Magnoliopsida</taxon>
        <taxon>eudicotyledons</taxon>
        <taxon>Gunneridae</taxon>
        <taxon>Pentapetalae</taxon>
        <taxon>asterids</taxon>
        <taxon>lamiids</taxon>
        <taxon>Gentianales</taxon>
        <taxon>Apocynaceae</taxon>
        <taxon>Rauvolfioideae</taxon>
        <taxon>Vinceae</taxon>
        <taxon>Catharanthinae</taxon>
        <taxon>Catharanthus</taxon>
    </lineage>
</organism>
<sequence>MMENRLHDLPPLKRFKFQQNNEKLEENPGRNLADSSCLPAKKRKESRDSSSFSPNSSSASICLPAKKRVWAFQPFDIDLNVEYNPVSDVEPQKKTPDPSFHLKESEVQNEEEKIETLENKNEIADNDDDDGIVCAICESTDGDPSDPIVLCDGCDLMVHTTCYGHPFTNGVPDGDWFCDQCLASSESASKAEDSIKFKPFSCCLCPVKGGALKPTNDGRWAHVVCSVYVPEVFFEDPVGRRGIDVSKVPNRRWKQRCYLCKSKKGCAIDCSELKCPLAFHVTCGLKEDLCIEYSEGKNKAAIVAGFCRSHTDLWMKQQQTGKFKIVAGDKHAS</sequence>
<evidence type="ECO:0000313" key="2">
    <source>
        <dbReference type="Proteomes" id="UP001060085"/>
    </source>
</evidence>
<dbReference type="Proteomes" id="UP001060085">
    <property type="component" value="Linkage Group LG05"/>
</dbReference>
<gene>
    <name evidence="1" type="ORF">M9H77_21590</name>
</gene>
<proteinExistence type="predicted"/>
<protein>
    <submittedName>
        <fullName evidence="1">Uncharacterized protein</fullName>
    </submittedName>
</protein>
<evidence type="ECO:0000313" key="1">
    <source>
        <dbReference type="EMBL" id="KAI5662267.1"/>
    </source>
</evidence>
<accession>A0ACC0AQK4</accession>
<reference evidence="2" key="1">
    <citation type="journal article" date="2023" name="Nat. Plants">
        <title>Single-cell RNA sequencing provides a high-resolution roadmap for understanding the multicellular compartmentation of specialized metabolism.</title>
        <authorList>
            <person name="Sun S."/>
            <person name="Shen X."/>
            <person name="Li Y."/>
            <person name="Li Y."/>
            <person name="Wang S."/>
            <person name="Li R."/>
            <person name="Zhang H."/>
            <person name="Shen G."/>
            <person name="Guo B."/>
            <person name="Wei J."/>
            <person name="Xu J."/>
            <person name="St-Pierre B."/>
            <person name="Chen S."/>
            <person name="Sun C."/>
        </authorList>
    </citation>
    <scope>NUCLEOTIDE SEQUENCE [LARGE SCALE GENOMIC DNA]</scope>
</reference>
<name>A0ACC0AQK4_CATRO</name>
<dbReference type="EMBL" id="CM044705">
    <property type="protein sequence ID" value="KAI5662267.1"/>
    <property type="molecule type" value="Genomic_DNA"/>
</dbReference>
<keyword evidence="2" id="KW-1185">Reference proteome</keyword>
<comment type="caution">
    <text evidence="1">The sequence shown here is derived from an EMBL/GenBank/DDBJ whole genome shotgun (WGS) entry which is preliminary data.</text>
</comment>